<organism evidence="2 3">
    <name type="scientific">Micromonospora thermarum</name>
    <dbReference type="NCBI Taxonomy" id="2720024"/>
    <lineage>
        <taxon>Bacteria</taxon>
        <taxon>Bacillati</taxon>
        <taxon>Actinomycetota</taxon>
        <taxon>Actinomycetes</taxon>
        <taxon>Micromonosporales</taxon>
        <taxon>Micromonosporaceae</taxon>
        <taxon>Micromonospora</taxon>
    </lineage>
</organism>
<feature type="region of interest" description="Disordered" evidence="1">
    <location>
        <begin position="37"/>
        <end position="61"/>
    </location>
</feature>
<evidence type="ECO:0000256" key="1">
    <source>
        <dbReference type="SAM" id="MobiDB-lite"/>
    </source>
</evidence>
<feature type="compositionally biased region" description="Basic and acidic residues" evidence="1">
    <location>
        <begin position="37"/>
        <end position="48"/>
    </location>
</feature>
<dbReference type="RefSeq" id="WP_168000070.1">
    <property type="nucleotide sequence ID" value="NZ_JAATEO010000005.1"/>
</dbReference>
<keyword evidence="3" id="KW-1185">Reference proteome</keyword>
<gene>
    <name evidence="2" type="ORF">HCJ94_06550</name>
</gene>
<protein>
    <submittedName>
        <fullName evidence="2">Uncharacterized protein</fullName>
    </submittedName>
</protein>
<evidence type="ECO:0000313" key="2">
    <source>
        <dbReference type="EMBL" id="NJP31658.1"/>
    </source>
</evidence>
<name>A0ABX0Z6G6_9ACTN</name>
<proteinExistence type="predicted"/>
<evidence type="ECO:0000313" key="3">
    <source>
        <dbReference type="Proteomes" id="UP000783871"/>
    </source>
</evidence>
<feature type="compositionally biased region" description="Basic and acidic residues" evidence="1">
    <location>
        <begin position="1"/>
        <end position="18"/>
    </location>
</feature>
<comment type="caution">
    <text evidence="2">The sequence shown here is derived from an EMBL/GenBank/DDBJ whole genome shotgun (WGS) entry which is preliminary data.</text>
</comment>
<sequence length="61" mass="7225">MSVIRPGDERFHYSDGSHKWIPPDPDYDQEVWDEMVRQHKQQHLDEISRRRKPRPPSGGSG</sequence>
<dbReference type="EMBL" id="JAATEO010000005">
    <property type="protein sequence ID" value="NJP31658.1"/>
    <property type="molecule type" value="Genomic_DNA"/>
</dbReference>
<reference evidence="2 3" key="1">
    <citation type="submission" date="2020-03" db="EMBL/GenBank/DDBJ databases">
        <title>WGS of actinomycetes isolated from Thailand.</title>
        <authorList>
            <person name="Thawai C."/>
        </authorList>
    </citation>
    <scope>NUCLEOTIDE SEQUENCE [LARGE SCALE GENOMIC DNA]</scope>
    <source>
        <strain evidence="2 3">HSS6-12</strain>
    </source>
</reference>
<dbReference type="Proteomes" id="UP000783871">
    <property type="component" value="Unassembled WGS sequence"/>
</dbReference>
<accession>A0ABX0Z6G6</accession>
<feature type="region of interest" description="Disordered" evidence="1">
    <location>
        <begin position="1"/>
        <end position="25"/>
    </location>
</feature>